<dbReference type="Proteomes" id="UP000499080">
    <property type="component" value="Unassembled WGS sequence"/>
</dbReference>
<organism evidence="2 3">
    <name type="scientific">Araneus ventricosus</name>
    <name type="common">Orbweaver spider</name>
    <name type="synonym">Epeira ventricosa</name>
    <dbReference type="NCBI Taxonomy" id="182803"/>
    <lineage>
        <taxon>Eukaryota</taxon>
        <taxon>Metazoa</taxon>
        <taxon>Ecdysozoa</taxon>
        <taxon>Arthropoda</taxon>
        <taxon>Chelicerata</taxon>
        <taxon>Arachnida</taxon>
        <taxon>Araneae</taxon>
        <taxon>Araneomorphae</taxon>
        <taxon>Entelegynae</taxon>
        <taxon>Araneoidea</taxon>
        <taxon>Araneidae</taxon>
        <taxon>Araneus</taxon>
    </lineage>
</organism>
<sequence>MPVSCRVVVGLNLKTNFSPSMVSGSKNRHDNPDSNFSLQQSCTANLQAYSKGHKTTNDFAQPPGKRPHVELATSETIKKTRSLPPMFQPSANGQRKKKARLVVGSCGQKPDKSLRLKFSVTPHSGSAKEFIVGVSERRRDRWRSELEIRDSILEIGED</sequence>
<gene>
    <name evidence="2" type="ORF">AVEN_94857_1</name>
</gene>
<keyword evidence="3" id="KW-1185">Reference proteome</keyword>
<dbReference type="EMBL" id="BGPR01096505">
    <property type="protein sequence ID" value="GBM42290.1"/>
    <property type="molecule type" value="Genomic_DNA"/>
</dbReference>
<accession>A0A4Y2FLG4</accession>
<comment type="caution">
    <text evidence="2">The sequence shown here is derived from an EMBL/GenBank/DDBJ whole genome shotgun (WGS) entry which is preliminary data.</text>
</comment>
<evidence type="ECO:0000313" key="3">
    <source>
        <dbReference type="Proteomes" id="UP000499080"/>
    </source>
</evidence>
<name>A0A4Y2FLG4_ARAVE</name>
<evidence type="ECO:0000313" key="2">
    <source>
        <dbReference type="EMBL" id="GBM42290.1"/>
    </source>
</evidence>
<feature type="region of interest" description="Disordered" evidence="1">
    <location>
        <begin position="74"/>
        <end position="99"/>
    </location>
</feature>
<protein>
    <submittedName>
        <fullName evidence="2">Uncharacterized protein</fullName>
    </submittedName>
</protein>
<dbReference type="AlphaFoldDB" id="A0A4Y2FLG4"/>
<evidence type="ECO:0000256" key="1">
    <source>
        <dbReference type="SAM" id="MobiDB-lite"/>
    </source>
</evidence>
<proteinExistence type="predicted"/>
<reference evidence="2 3" key="1">
    <citation type="journal article" date="2019" name="Sci. Rep.">
        <title>Orb-weaving spider Araneus ventricosus genome elucidates the spidroin gene catalogue.</title>
        <authorList>
            <person name="Kono N."/>
            <person name="Nakamura H."/>
            <person name="Ohtoshi R."/>
            <person name="Moran D.A.P."/>
            <person name="Shinohara A."/>
            <person name="Yoshida Y."/>
            <person name="Fujiwara M."/>
            <person name="Mori M."/>
            <person name="Tomita M."/>
            <person name="Arakawa K."/>
        </authorList>
    </citation>
    <scope>NUCLEOTIDE SEQUENCE [LARGE SCALE GENOMIC DNA]</scope>
</reference>